<dbReference type="RefSeq" id="XP_067081493.1">
    <property type="nucleotide sequence ID" value="XM_067225392.1"/>
</dbReference>
<gene>
    <name evidence="1" type="ORF">TEOVI_000230100</name>
</gene>
<keyword evidence="2" id="KW-1185">Reference proteome</keyword>
<sequence>MSKQLTFISAGATAAVLQSASAIVSKVAGGRVQTKTAKEAGRHAVVVGPETPIGVHTAVTEVPKSAQDPLFSGVSTVVVRAVLPRAAPDSVQLRDALDVYASAGIDTKEEVRSATEAFKKSAEVAVGKAKAKGVKRIVLVVKQASKHNCINELFKKISTETIESAGLTTEVVGTASVANQLIVNPESLGVVLLNDVAATEQIELAFAGVVGGVSRVYHTVEGGKISAGHSFKSVALAVAQELRELGLSSEADKVEAAASKNPRAVVSAL</sequence>
<protein>
    <submittedName>
        <fullName evidence="1">Uncharacterized protein</fullName>
    </submittedName>
</protein>
<dbReference type="VEuPathDB" id="TriTrypDB:TEOVI_000230100"/>
<dbReference type="Proteomes" id="UP000195570">
    <property type="component" value="Unassembled WGS sequence"/>
</dbReference>
<proteinExistence type="predicted"/>
<accession>A0A1G4IEK9</accession>
<evidence type="ECO:0000313" key="1">
    <source>
        <dbReference type="EMBL" id="SCU70727.1"/>
    </source>
</evidence>
<name>A0A1G4IEK9_TRYEQ</name>
<organism evidence="1 2">
    <name type="scientific">Trypanosoma equiperdum</name>
    <dbReference type="NCBI Taxonomy" id="5694"/>
    <lineage>
        <taxon>Eukaryota</taxon>
        <taxon>Discoba</taxon>
        <taxon>Euglenozoa</taxon>
        <taxon>Kinetoplastea</taxon>
        <taxon>Metakinetoplastina</taxon>
        <taxon>Trypanosomatida</taxon>
        <taxon>Trypanosomatidae</taxon>
        <taxon>Trypanosoma</taxon>
    </lineage>
</organism>
<reference evidence="1" key="1">
    <citation type="submission" date="2016-09" db="EMBL/GenBank/DDBJ databases">
        <authorList>
            <person name="Hebert L."/>
            <person name="Moumen B."/>
        </authorList>
    </citation>
    <scope>NUCLEOTIDE SEQUENCE [LARGE SCALE GENOMIC DNA]</scope>
    <source>
        <strain evidence="1">OVI</strain>
    </source>
</reference>
<dbReference type="AlphaFoldDB" id="A0A1G4IEK9"/>
<comment type="caution">
    <text evidence="1">The sequence shown here is derived from an EMBL/GenBank/DDBJ whole genome shotgun (WGS) entry which is preliminary data.</text>
</comment>
<dbReference type="EMBL" id="CZPT02001525">
    <property type="protein sequence ID" value="SCU70727.1"/>
    <property type="molecule type" value="Genomic_DNA"/>
</dbReference>
<dbReference type="GeneID" id="92376241"/>
<evidence type="ECO:0000313" key="2">
    <source>
        <dbReference type="Proteomes" id="UP000195570"/>
    </source>
</evidence>